<protein>
    <submittedName>
        <fullName evidence="6">Transcriptional regulator, RpiR family</fullName>
    </submittedName>
</protein>
<keyword evidence="2" id="KW-0238">DNA-binding</keyword>
<organism evidence="6 7">
    <name type="scientific">Brevibacillus centrosporus</name>
    <dbReference type="NCBI Taxonomy" id="54910"/>
    <lineage>
        <taxon>Bacteria</taxon>
        <taxon>Bacillati</taxon>
        <taxon>Bacillota</taxon>
        <taxon>Bacilli</taxon>
        <taxon>Bacillales</taxon>
        <taxon>Paenibacillaceae</taxon>
        <taxon>Brevibacillus</taxon>
    </lineage>
</organism>
<dbReference type="STRING" id="1884381.SAMN05518846_101265"/>
<dbReference type="InterPro" id="IPR036388">
    <property type="entry name" value="WH-like_DNA-bd_sf"/>
</dbReference>
<reference evidence="7" key="1">
    <citation type="submission" date="2016-10" db="EMBL/GenBank/DDBJ databases">
        <authorList>
            <person name="Varghese N."/>
            <person name="Submissions S."/>
        </authorList>
    </citation>
    <scope>NUCLEOTIDE SEQUENCE [LARGE SCALE GENOMIC DNA]</scope>
    <source>
        <strain evidence="7">OK042</strain>
    </source>
</reference>
<dbReference type="InterPro" id="IPR047640">
    <property type="entry name" value="RpiR-like"/>
</dbReference>
<dbReference type="SUPFAM" id="SSF46689">
    <property type="entry name" value="Homeodomain-like"/>
    <property type="match status" value="1"/>
</dbReference>
<feature type="domain" description="SIS" evidence="5">
    <location>
        <begin position="128"/>
        <end position="268"/>
    </location>
</feature>
<dbReference type="GO" id="GO:0003700">
    <property type="term" value="F:DNA-binding transcription factor activity"/>
    <property type="evidence" value="ECO:0007669"/>
    <property type="project" value="InterPro"/>
</dbReference>
<dbReference type="InterPro" id="IPR001347">
    <property type="entry name" value="SIS_dom"/>
</dbReference>
<evidence type="ECO:0000256" key="2">
    <source>
        <dbReference type="ARBA" id="ARBA00023125"/>
    </source>
</evidence>
<keyword evidence="3" id="KW-0804">Transcription</keyword>
<dbReference type="GO" id="GO:0003677">
    <property type="term" value="F:DNA binding"/>
    <property type="evidence" value="ECO:0007669"/>
    <property type="project" value="UniProtKB-KW"/>
</dbReference>
<dbReference type="Pfam" id="PF01380">
    <property type="entry name" value="SIS"/>
    <property type="match status" value="1"/>
</dbReference>
<evidence type="ECO:0000259" key="5">
    <source>
        <dbReference type="PROSITE" id="PS51464"/>
    </source>
</evidence>
<dbReference type="GO" id="GO:1901135">
    <property type="term" value="P:carbohydrate derivative metabolic process"/>
    <property type="evidence" value="ECO:0007669"/>
    <property type="project" value="InterPro"/>
</dbReference>
<accession>A0A1I3LCU8</accession>
<evidence type="ECO:0000313" key="6">
    <source>
        <dbReference type="EMBL" id="SFI82573.1"/>
    </source>
</evidence>
<feature type="domain" description="HTH rpiR-type" evidence="4">
    <location>
        <begin position="6"/>
        <end position="82"/>
    </location>
</feature>
<dbReference type="PROSITE" id="PS51464">
    <property type="entry name" value="SIS"/>
    <property type="match status" value="1"/>
</dbReference>
<dbReference type="Pfam" id="PF01418">
    <property type="entry name" value="HTH_6"/>
    <property type="match status" value="1"/>
</dbReference>
<dbReference type="CDD" id="cd05013">
    <property type="entry name" value="SIS_RpiR"/>
    <property type="match status" value="1"/>
</dbReference>
<keyword evidence="1" id="KW-0805">Transcription regulation</keyword>
<evidence type="ECO:0000256" key="3">
    <source>
        <dbReference type="ARBA" id="ARBA00023163"/>
    </source>
</evidence>
<dbReference type="PANTHER" id="PTHR30514">
    <property type="entry name" value="GLUCOKINASE"/>
    <property type="match status" value="1"/>
</dbReference>
<dbReference type="InterPro" id="IPR000281">
    <property type="entry name" value="HTH_RpiR"/>
</dbReference>
<dbReference type="InterPro" id="IPR009057">
    <property type="entry name" value="Homeodomain-like_sf"/>
</dbReference>
<dbReference type="SUPFAM" id="SSF53697">
    <property type="entry name" value="SIS domain"/>
    <property type="match status" value="1"/>
</dbReference>
<dbReference type="AlphaFoldDB" id="A0A1I3LCU8"/>
<dbReference type="Gene3D" id="1.10.10.10">
    <property type="entry name" value="Winged helix-like DNA-binding domain superfamily/Winged helix DNA-binding domain"/>
    <property type="match status" value="1"/>
</dbReference>
<dbReference type="InterPro" id="IPR046348">
    <property type="entry name" value="SIS_dom_sf"/>
</dbReference>
<dbReference type="PROSITE" id="PS51071">
    <property type="entry name" value="HTH_RPIR"/>
    <property type="match status" value="1"/>
</dbReference>
<evidence type="ECO:0000256" key="1">
    <source>
        <dbReference type="ARBA" id="ARBA00023015"/>
    </source>
</evidence>
<dbReference type="GO" id="GO:0097367">
    <property type="term" value="F:carbohydrate derivative binding"/>
    <property type="evidence" value="ECO:0007669"/>
    <property type="project" value="InterPro"/>
</dbReference>
<gene>
    <name evidence="6" type="ORF">SAMN05518846_101265</name>
</gene>
<dbReference type="PANTHER" id="PTHR30514:SF1">
    <property type="entry name" value="HTH-TYPE TRANSCRIPTIONAL REGULATOR HEXR-RELATED"/>
    <property type="match status" value="1"/>
</dbReference>
<dbReference type="Proteomes" id="UP000198915">
    <property type="component" value="Unassembled WGS sequence"/>
</dbReference>
<dbReference type="EMBL" id="FORT01000001">
    <property type="protein sequence ID" value="SFI82573.1"/>
    <property type="molecule type" value="Genomic_DNA"/>
</dbReference>
<evidence type="ECO:0000259" key="4">
    <source>
        <dbReference type="PROSITE" id="PS51071"/>
    </source>
</evidence>
<dbReference type="InterPro" id="IPR035472">
    <property type="entry name" value="RpiR-like_SIS"/>
</dbReference>
<sequence length="289" mass="31519">MSFMLNGGLVSLQAILDELKPSERKVAQFILAHPEDVVKLSVQKLAELSGVSEATIIRLARSLNMKGYQELKLRIAGDLNKQTSAVGSYQEIMMEGSVDSIMQAVSWNNIQSIQDTLSVLSSEEVMRAADALSRARKIDVYGVGASAVIADDIKQKLSRINLWCEAYSDFHAQLTSAVNLTEQDVAFGISYSGQTEDIIQSLTEAKQQGATIISLTKFGSSPVADLASIRLFTSSVEKSVRSGAMASRIAQLNVIDILFIAMVSRKQEDVILLLEKTRVAVSRTKRSSN</sequence>
<keyword evidence="7" id="KW-1185">Reference proteome</keyword>
<dbReference type="Gene3D" id="3.40.50.10490">
    <property type="entry name" value="Glucose-6-phosphate isomerase like protein, domain 1"/>
    <property type="match status" value="1"/>
</dbReference>
<evidence type="ECO:0000313" key="7">
    <source>
        <dbReference type="Proteomes" id="UP000198915"/>
    </source>
</evidence>
<name>A0A1I3LCU8_9BACL</name>
<proteinExistence type="predicted"/>